<organism evidence="1 2">
    <name type="scientific">Janthinobacterium agaricidamnosum</name>
    <dbReference type="NCBI Taxonomy" id="55508"/>
    <lineage>
        <taxon>Bacteria</taxon>
        <taxon>Pseudomonadati</taxon>
        <taxon>Pseudomonadota</taxon>
        <taxon>Betaproteobacteria</taxon>
        <taxon>Burkholderiales</taxon>
        <taxon>Oxalobacteraceae</taxon>
        <taxon>Janthinobacterium</taxon>
    </lineage>
</organism>
<dbReference type="AlphaFoldDB" id="A0A3G2EAX8"/>
<dbReference type="RefSeq" id="WP_070313494.1">
    <property type="nucleotide sequence ID" value="NZ_CP033019.1"/>
</dbReference>
<reference evidence="1 2" key="1">
    <citation type="submission" date="2018-10" db="EMBL/GenBank/DDBJ databases">
        <title>Effects of UV and annual dynamics of microbial communities in freshwater RAS systems.</title>
        <authorList>
            <person name="Bekkelund A.K."/>
            <person name="Hansen B.R."/>
            <person name="Stokken H."/>
            <person name="Eriksen B.F."/>
            <person name="Kashulin N.A."/>
        </authorList>
    </citation>
    <scope>NUCLEOTIDE SEQUENCE [LARGE SCALE GENOMIC DNA]</scope>
    <source>
        <strain evidence="1 2">BHSEK</strain>
    </source>
</reference>
<dbReference type="EMBL" id="CP033019">
    <property type="protein sequence ID" value="AYM77154.1"/>
    <property type="molecule type" value="Genomic_DNA"/>
</dbReference>
<protein>
    <submittedName>
        <fullName evidence="1">Uncharacterized protein</fullName>
    </submittedName>
</protein>
<accession>A0A3G2EAX8</accession>
<evidence type="ECO:0000313" key="1">
    <source>
        <dbReference type="EMBL" id="AYM77154.1"/>
    </source>
</evidence>
<evidence type="ECO:0000313" key="2">
    <source>
        <dbReference type="Proteomes" id="UP000279594"/>
    </source>
</evidence>
<sequence>MNNLRIIHDNAGDRAVLTASSQAGALGPANLQHEGKYDVLRSLGQALTITATWPTPEIIGGVVLPFCNLTPTATIRVRGYVEPGDAVPDFDIGTVPACEYARLGMWNWGALPLGVNAFSYGGGTYGRSWFQMRSVKKLVIDLVDPDNPAGYIEAARLVAGAWWSPEQNASYGAGVTPCDTSSQYRNGAGEQKVERGALYRKLSISLDHMTPMDRAELWRIVRGNGLSHPLFVSLFPDSDDVELEQTHQVYGRLANLAAITTPSFQAYTTTIEVEEL</sequence>
<keyword evidence="2" id="KW-1185">Reference proteome</keyword>
<gene>
    <name evidence="1" type="ORF">D9M09_16140</name>
</gene>
<dbReference type="Proteomes" id="UP000279594">
    <property type="component" value="Chromosome"/>
</dbReference>
<name>A0A3G2EAX8_9BURK</name>
<proteinExistence type="predicted"/>